<gene>
    <name evidence="3" type="ORF">EGC82_11480</name>
</gene>
<feature type="chain" id="PRO_5018245320" evidence="2">
    <location>
        <begin position="25"/>
        <end position="215"/>
    </location>
</feature>
<dbReference type="EMBL" id="CP034015">
    <property type="protein sequence ID" value="AZG73328.1"/>
    <property type="molecule type" value="Genomic_DNA"/>
</dbReference>
<dbReference type="OrthoDB" id="6402179at2"/>
<evidence type="ECO:0000256" key="1">
    <source>
        <dbReference type="SAM" id="Coils"/>
    </source>
</evidence>
<evidence type="ECO:0000313" key="3">
    <source>
        <dbReference type="EMBL" id="AZG73328.1"/>
    </source>
</evidence>
<organism evidence="3 4">
    <name type="scientific">Shewanella livingstonensis</name>
    <dbReference type="NCBI Taxonomy" id="150120"/>
    <lineage>
        <taxon>Bacteria</taxon>
        <taxon>Pseudomonadati</taxon>
        <taxon>Pseudomonadota</taxon>
        <taxon>Gammaproteobacteria</taxon>
        <taxon>Alteromonadales</taxon>
        <taxon>Shewanellaceae</taxon>
        <taxon>Shewanella</taxon>
    </lineage>
</organism>
<dbReference type="AlphaFoldDB" id="A0A3G8LXA4"/>
<keyword evidence="4" id="KW-1185">Reference proteome</keyword>
<dbReference type="Pfam" id="PF11205">
    <property type="entry name" value="DUF2987"/>
    <property type="match status" value="1"/>
</dbReference>
<reference evidence="4" key="1">
    <citation type="submission" date="2018-11" db="EMBL/GenBank/DDBJ databases">
        <title>Shewanella sp. M2.</title>
        <authorList>
            <person name="Hwang Y.J."/>
            <person name="Hwang C.Y."/>
        </authorList>
    </citation>
    <scope>NUCLEOTIDE SEQUENCE [LARGE SCALE GENOMIC DNA]</scope>
    <source>
        <strain evidence="4">LMG 19866</strain>
    </source>
</reference>
<name>A0A3G8LXA4_9GAMM</name>
<evidence type="ECO:0000313" key="4">
    <source>
        <dbReference type="Proteomes" id="UP000278035"/>
    </source>
</evidence>
<feature type="coiled-coil region" evidence="1">
    <location>
        <begin position="117"/>
        <end position="144"/>
    </location>
</feature>
<dbReference type="KEGG" id="slj:EGC82_11480"/>
<keyword evidence="2" id="KW-0732">Signal</keyword>
<keyword evidence="1" id="KW-0175">Coiled coil</keyword>
<accession>A0A3G8LXA4</accession>
<proteinExistence type="predicted"/>
<dbReference type="Proteomes" id="UP000278035">
    <property type="component" value="Chromosome"/>
</dbReference>
<dbReference type="RefSeq" id="WP_124730882.1">
    <property type="nucleotide sequence ID" value="NZ_CBCSKC010000009.1"/>
</dbReference>
<feature type="signal peptide" evidence="2">
    <location>
        <begin position="1"/>
        <end position="24"/>
    </location>
</feature>
<protein>
    <submittedName>
        <fullName evidence="3">DUF2987 domain-containing protein</fullName>
    </submittedName>
</protein>
<dbReference type="InterPro" id="IPR021370">
    <property type="entry name" value="DUF2987"/>
</dbReference>
<sequence length="215" mass="24320">MRNRTLVNGFIFISTIFMVSNSLAETVSLEYNGFYDRLKQVNKQSYPLVELAFSVPITPDCTIVSGSITTEKEQFPLTYTKQQRLFIPYDPQLKSDRGLVNINVMGAANQCGIAMQVRAKETKLQFTQAELQALTNDMNNLLDGLQGFPMKYFRKPINGLTFDFAKTQNEIIKVVIDNVETIAGEEFTLTIEQINQLKQISFTQKPSVISPLVMN</sequence>
<evidence type="ECO:0000256" key="2">
    <source>
        <dbReference type="SAM" id="SignalP"/>
    </source>
</evidence>